<dbReference type="PANTHER" id="PTHR21174">
    <property type="match status" value="1"/>
</dbReference>
<dbReference type="PANTHER" id="PTHR21174:SF0">
    <property type="entry name" value="HD PHOSPHOHYDROLASE FAMILY PROTEIN-RELATED"/>
    <property type="match status" value="1"/>
</dbReference>
<name>A0ABV5DSP9_9ACTN</name>
<keyword evidence="2" id="KW-1185">Reference proteome</keyword>
<comment type="caution">
    <text evidence="1">The sequence shown here is derived from an EMBL/GenBank/DDBJ whole genome shotgun (WGS) entry which is preliminary data.</text>
</comment>
<dbReference type="EMBL" id="JAYMRS010000002">
    <property type="protein sequence ID" value="MFB8767618.1"/>
    <property type="molecule type" value="Genomic_DNA"/>
</dbReference>
<accession>A0ABV5DSP9</accession>
<dbReference type="Gene3D" id="1.10.3210.10">
    <property type="entry name" value="Hypothetical protein af1432"/>
    <property type="match status" value="1"/>
</dbReference>
<gene>
    <name evidence="1" type="ORF">VSQ78_07865</name>
</gene>
<evidence type="ECO:0000313" key="1">
    <source>
        <dbReference type="EMBL" id="MFB8767618.1"/>
    </source>
</evidence>
<dbReference type="SUPFAM" id="SSF109604">
    <property type="entry name" value="HD-domain/PDEase-like"/>
    <property type="match status" value="1"/>
</dbReference>
<evidence type="ECO:0000313" key="2">
    <source>
        <dbReference type="Proteomes" id="UP001585053"/>
    </source>
</evidence>
<dbReference type="Proteomes" id="UP001585053">
    <property type="component" value="Unassembled WGS sequence"/>
</dbReference>
<proteinExistence type="predicted"/>
<sequence length="230" mass="26355">MVSFEERPNRFHPRHEEDAILLSAAWARLAGGGFEARVVGRELLDRWSEPHRRYHTLSHLWDTLRAVDILQEEASDVDAVRYALWFHDAVYEGHPGEDEEQSAWLAERLLDPLGVGPAMISEVVRLVLLTKDHRPEEGDRDGGVVCDADLAVLGSARDEYLAYVTAIRAEYREIPEREFRCGRLAVLRSLLERPSLFNTEFGRERWEPRARANISAEVDRLSGRRTGGLW</sequence>
<dbReference type="InterPro" id="IPR009218">
    <property type="entry name" value="HD_phosphohydro"/>
</dbReference>
<organism evidence="1 2">
    <name type="scientific">Nocardiopsis alba</name>
    <dbReference type="NCBI Taxonomy" id="53437"/>
    <lineage>
        <taxon>Bacteria</taxon>
        <taxon>Bacillati</taxon>
        <taxon>Actinomycetota</taxon>
        <taxon>Actinomycetes</taxon>
        <taxon>Streptosporangiales</taxon>
        <taxon>Nocardiopsidaceae</taxon>
        <taxon>Nocardiopsis</taxon>
    </lineage>
</organism>
<dbReference type="RefSeq" id="WP_014908346.1">
    <property type="nucleotide sequence ID" value="NZ_JAYMRS010000002.1"/>
</dbReference>
<reference evidence="1 2" key="1">
    <citation type="submission" date="2024-01" db="EMBL/GenBank/DDBJ databases">
        <title>Genome mining of biosynthetic gene clusters to explore secondary metabolites of Streptomyces sp.</title>
        <authorList>
            <person name="Baig A."/>
            <person name="Ajitkumar Shintre N."/>
            <person name="Kumar H."/>
            <person name="Anbarasu A."/>
            <person name="Ramaiah S."/>
        </authorList>
    </citation>
    <scope>NUCLEOTIDE SEQUENCE [LARGE SCALE GENOMIC DNA]</scope>
    <source>
        <strain evidence="1 2">A01</strain>
    </source>
</reference>
<protein>
    <submittedName>
        <fullName evidence="1">Metal-dependent phosphohydrolase</fullName>
    </submittedName>
</protein>
<dbReference type="PIRSF" id="PIRSF035170">
    <property type="entry name" value="HD_phosphohydro"/>
    <property type="match status" value="1"/>
</dbReference>